<name>A0AAV7JCF6_9METZ</name>
<dbReference type="Pfam" id="PF02201">
    <property type="entry name" value="SWIB"/>
    <property type="match status" value="1"/>
</dbReference>
<dbReference type="SMART" id="SM00151">
    <property type="entry name" value="SWIB"/>
    <property type="match status" value="1"/>
</dbReference>
<protein>
    <submittedName>
        <fullName evidence="2">SWI/SNF-related matrix-associated actin-dependent regulator of chromatin subfamily D member 1-like isoform X14</fullName>
    </submittedName>
</protein>
<comment type="caution">
    <text evidence="2">The sequence shown here is derived from an EMBL/GenBank/DDBJ whole genome shotgun (WGS) entry which is preliminary data.</text>
</comment>
<evidence type="ECO:0000259" key="1">
    <source>
        <dbReference type="PROSITE" id="PS51925"/>
    </source>
</evidence>
<keyword evidence="3" id="KW-1185">Reference proteome</keyword>
<evidence type="ECO:0000313" key="2">
    <source>
        <dbReference type="EMBL" id="KAI6646407.1"/>
    </source>
</evidence>
<dbReference type="Proteomes" id="UP001165289">
    <property type="component" value="Unassembled WGS sequence"/>
</dbReference>
<dbReference type="PANTHER" id="PTHR13844">
    <property type="entry name" value="SWI/SNF-RELATED MATRIX-ASSOCIATED ACTIN-DEPENDENT REGULATOR OF CHROMATIN SUBFAMILY D"/>
    <property type="match status" value="1"/>
</dbReference>
<dbReference type="InterPro" id="IPR036885">
    <property type="entry name" value="SWIB_MDM2_dom_sf"/>
</dbReference>
<dbReference type="Gene3D" id="1.10.245.10">
    <property type="entry name" value="SWIB/MDM2 domain"/>
    <property type="match status" value="1"/>
</dbReference>
<organism evidence="2 3">
    <name type="scientific">Oopsacas minuta</name>
    <dbReference type="NCBI Taxonomy" id="111878"/>
    <lineage>
        <taxon>Eukaryota</taxon>
        <taxon>Metazoa</taxon>
        <taxon>Porifera</taxon>
        <taxon>Hexactinellida</taxon>
        <taxon>Hexasterophora</taxon>
        <taxon>Lyssacinosida</taxon>
        <taxon>Leucopsacidae</taxon>
        <taxon>Oopsacas</taxon>
    </lineage>
</organism>
<feature type="domain" description="DM2" evidence="1">
    <location>
        <begin position="268"/>
        <end position="345"/>
    </location>
</feature>
<dbReference type="PROSITE" id="PS51925">
    <property type="entry name" value="SWIB_MDM2"/>
    <property type="match status" value="1"/>
</dbReference>
<evidence type="ECO:0000313" key="3">
    <source>
        <dbReference type="Proteomes" id="UP001165289"/>
    </source>
</evidence>
<dbReference type="EMBL" id="JAKMXF010000354">
    <property type="protein sequence ID" value="KAI6646407.1"/>
    <property type="molecule type" value="Genomic_DNA"/>
</dbReference>
<dbReference type="InterPro" id="IPR003121">
    <property type="entry name" value="SWIB_MDM2_domain"/>
</dbReference>
<reference evidence="2 3" key="1">
    <citation type="journal article" date="2023" name="BMC Biol.">
        <title>The compact genome of the sponge Oopsacas minuta (Hexactinellida) is lacking key metazoan core genes.</title>
        <authorList>
            <person name="Santini S."/>
            <person name="Schenkelaars Q."/>
            <person name="Jourda C."/>
            <person name="Duchesne M."/>
            <person name="Belahbib H."/>
            <person name="Rocher C."/>
            <person name="Selva M."/>
            <person name="Riesgo A."/>
            <person name="Vervoort M."/>
            <person name="Leys S.P."/>
            <person name="Kodjabachian L."/>
            <person name="Le Bivic A."/>
            <person name="Borchiellini C."/>
            <person name="Claverie J.M."/>
            <person name="Renard E."/>
        </authorList>
    </citation>
    <scope>NUCLEOTIDE SEQUENCE [LARGE SCALE GENOMIC DNA]</scope>
    <source>
        <strain evidence="2">SPO-2</strain>
    </source>
</reference>
<dbReference type="SUPFAM" id="SSF47592">
    <property type="entry name" value="SWIB/MDM2 domain"/>
    <property type="match status" value="1"/>
</dbReference>
<accession>A0AAV7JCF6</accession>
<gene>
    <name evidence="2" type="ORF">LOD99_12529</name>
</gene>
<dbReference type="AlphaFoldDB" id="A0AAV7JCF6"/>
<dbReference type="InterPro" id="IPR019835">
    <property type="entry name" value="SWIB_domain"/>
</dbReference>
<proteinExistence type="predicted"/>
<sequence>MVSYPNAFPPGVLPNYRPGMLHRSAMPVPNQNSRLPLISSNMSYHPHGQDYLPYSNSMTGIHPLAAATSASSHSGLKRKPALTVGLDPMKGMSRMPSTQIVPPRKRYKTSYRVLPRQIRSFVPEGENYHQLLMLEKRLDSILQRVKIQFEHSVKDKNSFRLPRKLRIFISHSYIEPETPTDPLQWVLKLEGRLLNPNSTETEDPLPPARFSAFFSSVIFELDSELYGSDSHLLDWQHKDTQDEKDGILVKRMCDERPVKCDMLLQVLYDPPRYQLEPRLAGLLGTQIQSQQGVLLALWSYIKSQRLQDAHNKEIINLDTHLRAVFSCDTLKFSQLRDALQPHLTAPDPIVVHYMISREGLDKQFSVYDIDVELEDPSYSKIQQFIQNINQPRQEILNINQLIDDQIENITNLRQRREFFMAYSQQPQRFFAEWMSSQTRDLKVIQEVDRKPELERNSDHYQGEWTSDAVTKYIYLKVSSRKQEIDKGIGKN</sequence>